<protein>
    <submittedName>
        <fullName evidence="1">Uncharacterized protein</fullName>
    </submittedName>
</protein>
<dbReference type="EMBL" id="MKGL01000164">
    <property type="protein sequence ID" value="RNF04402.1"/>
    <property type="molecule type" value="Genomic_DNA"/>
</dbReference>
<dbReference type="OMA" id="MNEICTM"/>
<sequence>MLTSHYSQVSAMFTVSHEVVNRVALNREEDSQSAYHVAKRDYELTLNRISSRLPPAPSQAQKQVVDENDLSMYCSSSMNAGSLAGTQRDRECMGEELDCTEIDEALYARVVKRKEEDAKGGPLWRHESLQPLDVLLHREALARADIEDIESEFYRRITGEFRRHSSLWMMDFFNTERLARKEVENVWMSESLPFLEVCSIKQVEAIEDLWRRAFGKGRSPAAMRRYREENVPHTLDVRLYHPLWHCCSTLRRETQDEEEISHLYLKLGETVQRDLIARGVMRHNGRTGFLDSVSHPISARHYDEVSLAFGAEFRYLESCEETQRMAIIDALLAEMNEICTMTAV</sequence>
<proteinExistence type="predicted"/>
<dbReference type="AlphaFoldDB" id="A0A422NG11"/>
<evidence type="ECO:0000313" key="1">
    <source>
        <dbReference type="EMBL" id="RNF04402.1"/>
    </source>
</evidence>
<dbReference type="GeneID" id="40329114"/>
<dbReference type="Proteomes" id="UP000283634">
    <property type="component" value="Unassembled WGS sequence"/>
</dbReference>
<name>A0A422NG11_TRYRA</name>
<reference evidence="1 2" key="1">
    <citation type="journal article" date="2018" name="BMC Genomics">
        <title>Genomic comparison of Trypanosoma conorhini and Trypanosoma rangeli to Trypanosoma cruzi strains of high and low virulence.</title>
        <authorList>
            <person name="Bradwell K.R."/>
            <person name="Koparde V.N."/>
            <person name="Matveyev A.V."/>
            <person name="Serrano M.G."/>
            <person name="Alves J.M."/>
            <person name="Parikh H."/>
            <person name="Huang B."/>
            <person name="Lee V."/>
            <person name="Espinosa-Alvarez O."/>
            <person name="Ortiz P.A."/>
            <person name="Costa-Martins A.G."/>
            <person name="Teixeira M.M."/>
            <person name="Buck G.A."/>
        </authorList>
    </citation>
    <scope>NUCLEOTIDE SEQUENCE [LARGE SCALE GENOMIC DNA]</scope>
    <source>
        <strain evidence="1 2">AM80</strain>
    </source>
</reference>
<evidence type="ECO:0000313" key="2">
    <source>
        <dbReference type="Proteomes" id="UP000283634"/>
    </source>
</evidence>
<dbReference type="VEuPathDB" id="TriTrypDB:TRSC58_03266"/>
<organism evidence="1 2">
    <name type="scientific">Trypanosoma rangeli</name>
    <dbReference type="NCBI Taxonomy" id="5698"/>
    <lineage>
        <taxon>Eukaryota</taxon>
        <taxon>Discoba</taxon>
        <taxon>Euglenozoa</taxon>
        <taxon>Kinetoplastea</taxon>
        <taxon>Metakinetoplastina</taxon>
        <taxon>Trypanosomatida</taxon>
        <taxon>Trypanosomatidae</taxon>
        <taxon>Trypanosoma</taxon>
        <taxon>Herpetosoma</taxon>
    </lineage>
</organism>
<keyword evidence="2" id="KW-1185">Reference proteome</keyword>
<dbReference type="RefSeq" id="XP_029238077.1">
    <property type="nucleotide sequence ID" value="XM_029382072.1"/>
</dbReference>
<accession>A0A422NG11</accession>
<comment type="caution">
    <text evidence="1">The sequence shown here is derived from an EMBL/GenBank/DDBJ whole genome shotgun (WGS) entry which is preliminary data.</text>
</comment>
<gene>
    <name evidence="1" type="ORF">TraAM80_05181</name>
</gene>
<dbReference type="OrthoDB" id="241198at2759"/>